<dbReference type="EMBL" id="CCYD01000610">
    <property type="protein sequence ID" value="CEG41955.1"/>
    <property type="molecule type" value="Genomic_DNA"/>
</dbReference>
<reference evidence="2" key="1">
    <citation type="submission" date="2014-09" db="EMBL/GenBank/DDBJ databases">
        <authorList>
            <person name="Sharma Rahul"/>
            <person name="Thines Marco"/>
        </authorList>
    </citation>
    <scope>NUCLEOTIDE SEQUENCE [LARGE SCALE GENOMIC DNA]</scope>
</reference>
<dbReference type="AlphaFoldDB" id="A0A0N7L5N3"/>
<sequence>MHRQDGGLMRNAWQYEPTAMCCDCHPKKNDMILAAASYSCIVSSMSSTVTMLHKFNSTNKKNSRCRRTIEKRCTNQSLFVTNSFQKADRPALLVGIPSLSGYGRLHHARGACIYRKRYPCSSSFLVLRNDSS</sequence>
<proteinExistence type="predicted"/>
<dbReference type="GeneID" id="36407319"/>
<evidence type="ECO:0000313" key="2">
    <source>
        <dbReference type="Proteomes" id="UP000054928"/>
    </source>
</evidence>
<keyword evidence="2" id="KW-1185">Reference proteome</keyword>
<dbReference type="Proteomes" id="UP000054928">
    <property type="component" value="Unassembled WGS sequence"/>
</dbReference>
<dbReference type="RefSeq" id="XP_024578324.1">
    <property type="nucleotide sequence ID" value="XM_024727781.1"/>
</dbReference>
<protein>
    <submittedName>
        <fullName evidence="1">Uncharacterized protein</fullName>
    </submittedName>
</protein>
<evidence type="ECO:0000313" key="1">
    <source>
        <dbReference type="EMBL" id="CEG41955.1"/>
    </source>
</evidence>
<organism evidence="1 2">
    <name type="scientific">Plasmopara halstedii</name>
    <name type="common">Downy mildew of sunflower</name>
    <dbReference type="NCBI Taxonomy" id="4781"/>
    <lineage>
        <taxon>Eukaryota</taxon>
        <taxon>Sar</taxon>
        <taxon>Stramenopiles</taxon>
        <taxon>Oomycota</taxon>
        <taxon>Peronosporomycetes</taxon>
        <taxon>Peronosporales</taxon>
        <taxon>Peronosporaceae</taxon>
        <taxon>Plasmopara</taxon>
    </lineage>
</organism>
<name>A0A0N7L5N3_PLAHL</name>
<accession>A0A0N7L5N3</accession>